<dbReference type="InterPro" id="IPR038764">
    <property type="entry name" value="GNAT_N_AcTrfase_prd"/>
</dbReference>
<dbReference type="PANTHER" id="PTHR41700">
    <property type="entry name" value="GCN5-RELATED N-ACETYLTRANSFERASE"/>
    <property type="match status" value="1"/>
</dbReference>
<feature type="domain" description="N-acetyltransferase" evidence="1">
    <location>
        <begin position="30"/>
        <end position="174"/>
    </location>
</feature>
<dbReference type="Proteomes" id="UP000616114">
    <property type="component" value="Unassembled WGS sequence"/>
</dbReference>
<dbReference type="EMBL" id="BMFY01000007">
    <property type="protein sequence ID" value="GGA16430.1"/>
    <property type="molecule type" value="Genomic_DNA"/>
</dbReference>
<reference evidence="2" key="2">
    <citation type="submission" date="2020-09" db="EMBL/GenBank/DDBJ databases">
        <authorList>
            <person name="Sun Q."/>
            <person name="Zhou Y."/>
        </authorList>
    </citation>
    <scope>NUCLEOTIDE SEQUENCE</scope>
    <source>
        <strain evidence="2">CGMCC 1.12785</strain>
    </source>
</reference>
<dbReference type="GO" id="GO:0016747">
    <property type="term" value="F:acyltransferase activity, transferring groups other than amino-acyl groups"/>
    <property type="evidence" value="ECO:0007669"/>
    <property type="project" value="InterPro"/>
</dbReference>
<dbReference type="AlphaFoldDB" id="A0A8J2TYH6"/>
<reference evidence="2" key="1">
    <citation type="journal article" date="2014" name="Int. J. Syst. Evol. Microbiol.">
        <title>Complete genome sequence of Corynebacterium casei LMG S-19264T (=DSM 44701T), isolated from a smear-ripened cheese.</title>
        <authorList>
            <consortium name="US DOE Joint Genome Institute (JGI-PGF)"/>
            <person name="Walter F."/>
            <person name="Albersmeier A."/>
            <person name="Kalinowski J."/>
            <person name="Ruckert C."/>
        </authorList>
    </citation>
    <scope>NUCLEOTIDE SEQUENCE</scope>
    <source>
        <strain evidence="2">CGMCC 1.12785</strain>
    </source>
</reference>
<protein>
    <recommendedName>
        <fullName evidence="1">N-acetyltransferase domain-containing protein</fullName>
    </recommendedName>
</protein>
<dbReference type="PANTHER" id="PTHR41700:SF1">
    <property type="entry name" value="N-ACETYLTRANSFERASE DOMAIN-CONTAINING PROTEIN"/>
    <property type="match status" value="1"/>
</dbReference>
<keyword evidence="3" id="KW-1185">Reference proteome</keyword>
<gene>
    <name evidence="2" type="ORF">GCM10011333_19420</name>
</gene>
<organism evidence="2 3">
    <name type="scientific">Sediminivirga luteola</name>
    <dbReference type="NCBI Taxonomy" id="1774748"/>
    <lineage>
        <taxon>Bacteria</taxon>
        <taxon>Bacillati</taxon>
        <taxon>Actinomycetota</taxon>
        <taxon>Actinomycetes</taxon>
        <taxon>Micrococcales</taxon>
        <taxon>Brevibacteriaceae</taxon>
        <taxon>Sediminivirga</taxon>
    </lineage>
</organism>
<evidence type="ECO:0000259" key="1">
    <source>
        <dbReference type="PROSITE" id="PS51186"/>
    </source>
</evidence>
<sequence length="287" mass="30974">MGASADVLSPHHLARDARLLAQHACAGAGLVIREAHDAAVCDDIAEVLSAVWMKPDHPIIDPALLIAMTHAGNLSFLAVRDGRPVGAAVGFCGPPGMPFHSHIVGLLPESTGRGLGQAVKLYQRAWCLERGITVMTWTFDPLVGRNAYFNIQRLGARPAEYLPEFYGAMNDSINTGQLSDRMFMRWELTSAPPALGAIPAARGAEGAHAAVADVGGRPSGYRAPENTDAAVTLAVPRDIEYLRREDPELAHEWRLHTRAAFAELFAQGWTVTGFTRSSQYVLHHQGS</sequence>
<dbReference type="SUPFAM" id="SSF55729">
    <property type="entry name" value="Acyl-CoA N-acyltransferases (Nat)"/>
    <property type="match status" value="1"/>
</dbReference>
<dbReference type="PROSITE" id="PS51186">
    <property type="entry name" value="GNAT"/>
    <property type="match status" value="1"/>
</dbReference>
<evidence type="ECO:0000313" key="2">
    <source>
        <dbReference type="EMBL" id="GGA16430.1"/>
    </source>
</evidence>
<dbReference type="RefSeq" id="WP_242133756.1">
    <property type="nucleotide sequence ID" value="NZ_JAKGTP010000004.1"/>
</dbReference>
<dbReference type="Gene3D" id="3.40.630.30">
    <property type="match status" value="1"/>
</dbReference>
<proteinExistence type="predicted"/>
<accession>A0A8J2TYH6</accession>
<dbReference type="InterPro" id="IPR016181">
    <property type="entry name" value="Acyl_CoA_acyltransferase"/>
</dbReference>
<name>A0A8J2TYH6_9MICO</name>
<comment type="caution">
    <text evidence="2">The sequence shown here is derived from an EMBL/GenBank/DDBJ whole genome shotgun (WGS) entry which is preliminary data.</text>
</comment>
<evidence type="ECO:0000313" key="3">
    <source>
        <dbReference type="Proteomes" id="UP000616114"/>
    </source>
</evidence>
<dbReference type="InterPro" id="IPR000182">
    <property type="entry name" value="GNAT_dom"/>
</dbReference>